<reference evidence="3" key="1">
    <citation type="journal article" date="2023" name="Mol. Phylogenet. Evol.">
        <title>Genome-scale phylogeny and comparative genomics of the fungal order Sordariales.</title>
        <authorList>
            <person name="Hensen N."/>
            <person name="Bonometti L."/>
            <person name="Westerberg I."/>
            <person name="Brannstrom I.O."/>
            <person name="Guillou S."/>
            <person name="Cros-Aarteil S."/>
            <person name="Calhoun S."/>
            <person name="Haridas S."/>
            <person name="Kuo A."/>
            <person name="Mondo S."/>
            <person name="Pangilinan J."/>
            <person name="Riley R."/>
            <person name="LaButti K."/>
            <person name="Andreopoulos B."/>
            <person name="Lipzen A."/>
            <person name="Chen C."/>
            <person name="Yan M."/>
            <person name="Daum C."/>
            <person name="Ng V."/>
            <person name="Clum A."/>
            <person name="Steindorff A."/>
            <person name="Ohm R.A."/>
            <person name="Martin F."/>
            <person name="Silar P."/>
            <person name="Natvig D.O."/>
            <person name="Lalanne C."/>
            <person name="Gautier V."/>
            <person name="Ament-Velasquez S.L."/>
            <person name="Kruys A."/>
            <person name="Hutchinson M.I."/>
            <person name="Powell A.J."/>
            <person name="Barry K."/>
            <person name="Miller A.N."/>
            <person name="Grigoriev I.V."/>
            <person name="Debuchy R."/>
            <person name="Gladieux P."/>
            <person name="Hiltunen Thoren M."/>
            <person name="Johannesson H."/>
        </authorList>
    </citation>
    <scope>NUCLEOTIDE SEQUENCE</scope>
    <source>
        <strain evidence="3">CBS 955.72</strain>
    </source>
</reference>
<protein>
    <submittedName>
        <fullName evidence="3">Uncharacterized protein</fullName>
    </submittedName>
</protein>
<evidence type="ECO:0000313" key="3">
    <source>
        <dbReference type="EMBL" id="KAK3352486.1"/>
    </source>
</evidence>
<comment type="caution">
    <text evidence="3">The sequence shown here is derived from an EMBL/GenBank/DDBJ whole genome shotgun (WGS) entry which is preliminary data.</text>
</comment>
<keyword evidence="4" id="KW-1185">Reference proteome</keyword>
<evidence type="ECO:0000313" key="4">
    <source>
        <dbReference type="Proteomes" id="UP001275084"/>
    </source>
</evidence>
<keyword evidence="2" id="KW-1133">Transmembrane helix</keyword>
<dbReference type="Proteomes" id="UP001275084">
    <property type="component" value="Unassembled WGS sequence"/>
</dbReference>
<reference evidence="3" key="2">
    <citation type="submission" date="2023-06" db="EMBL/GenBank/DDBJ databases">
        <authorList>
            <consortium name="Lawrence Berkeley National Laboratory"/>
            <person name="Haridas S."/>
            <person name="Hensen N."/>
            <person name="Bonometti L."/>
            <person name="Westerberg I."/>
            <person name="Brannstrom I.O."/>
            <person name="Guillou S."/>
            <person name="Cros-Aarteil S."/>
            <person name="Calhoun S."/>
            <person name="Kuo A."/>
            <person name="Mondo S."/>
            <person name="Pangilinan J."/>
            <person name="Riley R."/>
            <person name="Labutti K."/>
            <person name="Andreopoulos B."/>
            <person name="Lipzen A."/>
            <person name="Chen C."/>
            <person name="Yanf M."/>
            <person name="Daum C."/>
            <person name="Ng V."/>
            <person name="Clum A."/>
            <person name="Steindorff A."/>
            <person name="Ohm R."/>
            <person name="Martin F."/>
            <person name="Silar P."/>
            <person name="Natvig D."/>
            <person name="Lalanne C."/>
            <person name="Gautier V."/>
            <person name="Ament-Velasquez S.L."/>
            <person name="Kruys A."/>
            <person name="Hutchinson M.I."/>
            <person name="Powell A.J."/>
            <person name="Barry K."/>
            <person name="Miller A.N."/>
            <person name="Grigoriev I.V."/>
            <person name="Debuchy R."/>
            <person name="Gladieux P."/>
            <person name="Thoren M.H."/>
            <person name="Johannesson H."/>
        </authorList>
    </citation>
    <scope>NUCLEOTIDE SEQUENCE</scope>
    <source>
        <strain evidence="3">CBS 955.72</strain>
    </source>
</reference>
<sequence>MGMVPYNDYDSARLTELESAETMELKHQHKMEEMQEANEARRERLEMELEDAKDARRHELDLWRLREEETAVLQRAKIHRIVAEGNQRIREDESRATLRTNFLGEEAVMHGTSEESMLVREKMLDGHRIWCGLHVVGVGMWSLHLLVLVVWTAKTIML</sequence>
<accession>A0AAJ0HH14</accession>
<gene>
    <name evidence="3" type="ORF">B0T25DRAFT_542092</name>
</gene>
<evidence type="ECO:0000256" key="2">
    <source>
        <dbReference type="SAM" id="Phobius"/>
    </source>
</evidence>
<feature type="coiled-coil region" evidence="1">
    <location>
        <begin position="20"/>
        <end position="62"/>
    </location>
</feature>
<dbReference type="AlphaFoldDB" id="A0AAJ0HH14"/>
<proteinExistence type="predicted"/>
<name>A0AAJ0HH14_9PEZI</name>
<keyword evidence="2" id="KW-0472">Membrane</keyword>
<organism evidence="3 4">
    <name type="scientific">Lasiosphaeria hispida</name>
    <dbReference type="NCBI Taxonomy" id="260671"/>
    <lineage>
        <taxon>Eukaryota</taxon>
        <taxon>Fungi</taxon>
        <taxon>Dikarya</taxon>
        <taxon>Ascomycota</taxon>
        <taxon>Pezizomycotina</taxon>
        <taxon>Sordariomycetes</taxon>
        <taxon>Sordariomycetidae</taxon>
        <taxon>Sordariales</taxon>
        <taxon>Lasiosphaeriaceae</taxon>
        <taxon>Lasiosphaeria</taxon>
    </lineage>
</organism>
<keyword evidence="2" id="KW-0812">Transmembrane</keyword>
<dbReference type="EMBL" id="JAUIQD010000004">
    <property type="protein sequence ID" value="KAK3352486.1"/>
    <property type="molecule type" value="Genomic_DNA"/>
</dbReference>
<keyword evidence="1" id="KW-0175">Coiled coil</keyword>
<feature type="transmembrane region" description="Helical" evidence="2">
    <location>
        <begin position="129"/>
        <end position="153"/>
    </location>
</feature>
<evidence type="ECO:0000256" key="1">
    <source>
        <dbReference type="SAM" id="Coils"/>
    </source>
</evidence>